<dbReference type="EMBL" id="LR006611">
    <property type="protein sequence ID" value="SVE76230.1"/>
    <property type="molecule type" value="mRNA"/>
</dbReference>
<dbReference type="SMART" id="SM00355">
    <property type="entry name" value="ZnF_C2H2"/>
    <property type="match status" value="4"/>
</dbReference>
<dbReference type="AlphaFoldDB" id="A0A4Y7M3B3"/>
<dbReference type="Pfam" id="PF25447">
    <property type="entry name" value="RING_ZNF598"/>
    <property type="match status" value="1"/>
</dbReference>
<sequence>MTSPFKKREKAIETTEIACCPVCFKDVEIFSIGICDHPICHECSTRMRVLCKEDACPICRQELTKVFFVKDPKPYQLLALNLYPMDKITKIHFENASLQDVFEQLLVHICYTCPLKPTFQNLQILKDHLRKEHELFFCDLCVENLKIFSQERKAYTRQELALHRRKGDPDNTSHRGHPLCNFCDQRYVDLDELFRHLRRDHYFCHFCDADGLNQYYCNYEDLRKHFRGAHFLCEEGECKEEKFTRVFRTEIDIRAHKAQTHSQTLGKAAIKQARTLELEFTLAPRPGENKGRSGRRVTSRASDKQDSNSQNVSEQQTSRPIGVPSAVSADIGNPEEFPSLSTGSGSVMKSRTNGSDSLAQKLAKNNRFTVKNTVGAHDEFPSLVAEGLPFDHQEIKLPVPSSSHDSGDTSVWATSKDKIHNVVAVPCVVPNIESSSKHPDIRLKKKKNPSKVTNKTQTESIAFSGEIKKKVSENQIGELKRHTVEIPKTSRNGRTKFDMSNSQMESTTCIASKVNIIDSQINVKPIENNGARPKTKVKPINLSSSEFPALVLDIYGWLGGMYGMCVELL</sequence>
<dbReference type="GO" id="GO:0072344">
    <property type="term" value="P:rescue of stalled ribosome"/>
    <property type="evidence" value="ECO:0007669"/>
    <property type="project" value="InterPro"/>
</dbReference>
<feature type="region of interest" description="Disordered" evidence="8">
    <location>
        <begin position="280"/>
        <end position="353"/>
    </location>
</feature>
<feature type="compositionally biased region" description="Polar residues" evidence="8">
    <location>
        <begin position="339"/>
        <end position="353"/>
    </location>
</feature>
<dbReference type="GO" id="GO:0008270">
    <property type="term" value="F:zinc ion binding"/>
    <property type="evidence" value="ECO:0007669"/>
    <property type="project" value="UniProtKB-KW"/>
</dbReference>
<dbReference type="InterPro" id="IPR041888">
    <property type="entry name" value="RING-HC_ZNF598/HEL2"/>
</dbReference>
<evidence type="ECO:0000313" key="10">
    <source>
        <dbReference type="EMBL" id="SVE76230.1"/>
    </source>
</evidence>
<dbReference type="GO" id="GO:0061630">
    <property type="term" value="F:ubiquitin protein ligase activity"/>
    <property type="evidence" value="ECO:0007669"/>
    <property type="project" value="UniProtKB-EC"/>
</dbReference>
<evidence type="ECO:0000259" key="9">
    <source>
        <dbReference type="PROSITE" id="PS50089"/>
    </source>
</evidence>
<name>A0A4Y7M3B3_9CRUS</name>
<organism evidence="10">
    <name type="scientific">Daphnia longispina</name>
    <dbReference type="NCBI Taxonomy" id="42846"/>
    <lineage>
        <taxon>Eukaryota</taxon>
        <taxon>Metazoa</taxon>
        <taxon>Ecdysozoa</taxon>
        <taxon>Arthropoda</taxon>
        <taxon>Crustacea</taxon>
        <taxon>Branchiopoda</taxon>
        <taxon>Diplostraca</taxon>
        <taxon>Cladocera</taxon>
        <taxon>Anomopoda</taxon>
        <taxon>Daphniidae</taxon>
        <taxon>Daphnia</taxon>
    </lineage>
</organism>
<evidence type="ECO:0000256" key="4">
    <source>
        <dbReference type="ARBA" id="ARBA00022771"/>
    </source>
</evidence>
<dbReference type="PANTHER" id="PTHR22938">
    <property type="entry name" value="ZINC FINGER PROTEIN 598"/>
    <property type="match status" value="1"/>
</dbReference>
<dbReference type="InterPro" id="IPR013087">
    <property type="entry name" value="Znf_C2H2_type"/>
</dbReference>
<comment type="catalytic activity">
    <reaction evidence="1">
        <text>S-ubiquitinyl-[E2 ubiquitin-conjugating enzyme]-L-cysteine + [acceptor protein]-L-lysine = [E2 ubiquitin-conjugating enzyme]-L-cysteine + N(6)-ubiquitinyl-[acceptor protein]-L-lysine.</text>
        <dbReference type="EC" id="2.3.2.27"/>
    </reaction>
</comment>
<evidence type="ECO:0000256" key="6">
    <source>
        <dbReference type="ARBA" id="ARBA00035113"/>
    </source>
</evidence>
<dbReference type="Pfam" id="PF23230">
    <property type="entry name" value="zf-C2H2_13"/>
    <property type="match status" value="1"/>
</dbReference>
<keyword evidence="5" id="KW-0862">Zinc</keyword>
<dbReference type="PROSITE" id="PS00028">
    <property type="entry name" value="ZINC_FINGER_C2H2_1"/>
    <property type="match status" value="1"/>
</dbReference>
<proteinExistence type="evidence at transcript level"/>
<protein>
    <recommendedName>
        <fullName evidence="3">RING-type E3 ubiquitin transferase</fullName>
        <ecNumber evidence="3">2.3.2.27</ecNumber>
    </recommendedName>
</protein>
<gene>
    <name evidence="10" type="primary">EOG090X01BP</name>
</gene>
<dbReference type="PROSITE" id="PS50089">
    <property type="entry name" value="ZF_RING_2"/>
    <property type="match status" value="1"/>
</dbReference>
<dbReference type="InterPro" id="IPR013083">
    <property type="entry name" value="Znf_RING/FYVE/PHD"/>
</dbReference>
<evidence type="ECO:0000256" key="5">
    <source>
        <dbReference type="ARBA" id="ARBA00022833"/>
    </source>
</evidence>
<dbReference type="CDD" id="cd16615">
    <property type="entry name" value="RING-HC_ZNF598"/>
    <property type="match status" value="1"/>
</dbReference>
<dbReference type="Gene3D" id="3.30.40.10">
    <property type="entry name" value="Zinc/RING finger domain, C3HC4 (zinc finger)"/>
    <property type="match status" value="1"/>
</dbReference>
<dbReference type="InterPro" id="IPR001841">
    <property type="entry name" value="Znf_RING"/>
</dbReference>
<comment type="similarity">
    <text evidence="6">Belongs to the ZNF598/HEL2 family.</text>
</comment>
<dbReference type="EC" id="2.3.2.27" evidence="3"/>
<dbReference type="GO" id="GO:0016567">
    <property type="term" value="P:protein ubiquitination"/>
    <property type="evidence" value="ECO:0007669"/>
    <property type="project" value="TreeGrafter"/>
</dbReference>
<reference evidence="10" key="1">
    <citation type="submission" date="2018-08" db="EMBL/GenBank/DDBJ databases">
        <authorList>
            <person name="Cornetti L."/>
        </authorList>
    </citation>
    <scope>NUCLEOTIDE SEQUENCE</scope>
    <source>
        <strain evidence="10">FI-G-95-1_INB4-1</strain>
    </source>
</reference>
<evidence type="ECO:0000256" key="3">
    <source>
        <dbReference type="ARBA" id="ARBA00012483"/>
    </source>
</evidence>
<dbReference type="GO" id="GO:0043022">
    <property type="term" value="F:ribosome binding"/>
    <property type="evidence" value="ECO:0007669"/>
    <property type="project" value="TreeGrafter"/>
</dbReference>
<dbReference type="PANTHER" id="PTHR22938:SF0">
    <property type="entry name" value="E3 UBIQUITIN-PROTEIN LIGASE ZNF598"/>
    <property type="match status" value="1"/>
</dbReference>
<evidence type="ECO:0000256" key="7">
    <source>
        <dbReference type="PROSITE-ProRule" id="PRU00175"/>
    </source>
</evidence>
<dbReference type="SUPFAM" id="SSF57850">
    <property type="entry name" value="RING/U-box"/>
    <property type="match status" value="1"/>
</dbReference>
<keyword evidence="4 7" id="KW-0479">Metal-binding</keyword>
<dbReference type="InterPro" id="IPR056437">
    <property type="entry name" value="Znf-C2H2_ZNF598/HEL2"/>
</dbReference>
<feature type="domain" description="RING-type" evidence="9">
    <location>
        <begin position="20"/>
        <end position="60"/>
    </location>
</feature>
<evidence type="ECO:0000256" key="1">
    <source>
        <dbReference type="ARBA" id="ARBA00000900"/>
    </source>
</evidence>
<evidence type="ECO:0000256" key="2">
    <source>
        <dbReference type="ARBA" id="ARBA00004906"/>
    </source>
</evidence>
<evidence type="ECO:0000256" key="8">
    <source>
        <dbReference type="SAM" id="MobiDB-lite"/>
    </source>
</evidence>
<accession>A0A4Y7M3B3</accession>
<keyword evidence="4 7" id="KW-0863">Zinc-finger</keyword>
<dbReference type="InterPro" id="IPR044288">
    <property type="entry name" value="ZNF598/HEL2"/>
</dbReference>
<feature type="compositionally biased region" description="Polar residues" evidence="8">
    <location>
        <begin position="307"/>
        <end position="319"/>
    </location>
</feature>
<comment type="pathway">
    <text evidence="2">Protein modification; protein ubiquitination.</text>
</comment>